<keyword evidence="5" id="KW-0862">Zinc</keyword>
<dbReference type="GO" id="GO:0046872">
    <property type="term" value="F:metal ion binding"/>
    <property type="evidence" value="ECO:0007669"/>
    <property type="project" value="UniProtKB-KW"/>
</dbReference>
<dbReference type="InterPro" id="IPR010994">
    <property type="entry name" value="RuvA_2-like"/>
</dbReference>
<keyword evidence="6" id="KW-0482">Metalloprotease</keyword>
<protein>
    <submittedName>
        <fullName evidence="9">RadC family protein</fullName>
    </submittedName>
</protein>
<dbReference type="EMBL" id="JACRST010000001">
    <property type="protein sequence ID" value="MBC8545463.1"/>
    <property type="molecule type" value="Genomic_DNA"/>
</dbReference>
<dbReference type="PROSITE" id="PS50249">
    <property type="entry name" value="MPN"/>
    <property type="match status" value="1"/>
</dbReference>
<dbReference type="Pfam" id="PF20582">
    <property type="entry name" value="UPF0758_N"/>
    <property type="match status" value="1"/>
</dbReference>
<feature type="domain" description="MPN" evidence="8">
    <location>
        <begin position="102"/>
        <end position="224"/>
    </location>
</feature>
<evidence type="ECO:0000256" key="2">
    <source>
        <dbReference type="ARBA" id="ARBA00022670"/>
    </source>
</evidence>
<comment type="similarity">
    <text evidence="1 7">Belongs to the UPF0758 family.</text>
</comment>
<sequence>MANVHDKHRMRLRERFRANGLDDFQQHQVLELLLFYAIPRKDTNEIAHMLLEEFGSLAGVMDAPIEELVKVKGIGDGAATLLKLIPGVCRFYFDDKNTLGTLLQSTEDIVKFLIPKFVGETEEKVMLLCLDNRNRVAGCPMICRGDVVSANFTPRRVVETAIKYRATNVVLSHNHPMNDALPSRADLDTTFELYETLQRVNIRLLDHIIVSGSDAISIRDSGGFARL</sequence>
<comment type="caution">
    <text evidence="9">The sequence shown here is derived from an EMBL/GenBank/DDBJ whole genome shotgun (WGS) entry which is preliminary data.</text>
</comment>
<dbReference type="Proteomes" id="UP000653127">
    <property type="component" value="Unassembled WGS sequence"/>
</dbReference>
<dbReference type="InterPro" id="IPR001405">
    <property type="entry name" value="UPF0758"/>
</dbReference>
<name>A0A926I3F4_9FIRM</name>
<dbReference type="AlphaFoldDB" id="A0A926I3F4"/>
<keyword evidence="2" id="KW-0645">Protease</keyword>
<dbReference type="Pfam" id="PF04002">
    <property type="entry name" value="RadC"/>
    <property type="match status" value="1"/>
</dbReference>
<evidence type="ECO:0000256" key="1">
    <source>
        <dbReference type="ARBA" id="ARBA00010243"/>
    </source>
</evidence>
<dbReference type="PANTHER" id="PTHR30471:SF3">
    <property type="entry name" value="UPF0758 PROTEIN YEES-RELATED"/>
    <property type="match status" value="1"/>
</dbReference>
<reference evidence="9" key="1">
    <citation type="submission" date="2020-08" db="EMBL/GenBank/DDBJ databases">
        <title>Genome public.</title>
        <authorList>
            <person name="Liu C."/>
            <person name="Sun Q."/>
        </authorList>
    </citation>
    <scope>NUCLEOTIDE SEQUENCE</scope>
    <source>
        <strain evidence="9">NSJ-31</strain>
    </source>
</reference>
<accession>A0A926I3F4</accession>
<dbReference type="InterPro" id="IPR046778">
    <property type="entry name" value="UPF0758_N"/>
</dbReference>
<dbReference type="GO" id="GO:0006508">
    <property type="term" value="P:proteolysis"/>
    <property type="evidence" value="ECO:0007669"/>
    <property type="project" value="UniProtKB-KW"/>
</dbReference>
<evidence type="ECO:0000259" key="8">
    <source>
        <dbReference type="PROSITE" id="PS50249"/>
    </source>
</evidence>
<organism evidence="9 10">
    <name type="scientific">Ligaoa zhengdingensis</name>
    <dbReference type="NCBI Taxonomy" id="2763658"/>
    <lineage>
        <taxon>Bacteria</taxon>
        <taxon>Bacillati</taxon>
        <taxon>Bacillota</taxon>
        <taxon>Clostridia</taxon>
        <taxon>Eubacteriales</taxon>
        <taxon>Oscillospiraceae</taxon>
        <taxon>Ligaoa</taxon>
    </lineage>
</organism>
<dbReference type="PANTHER" id="PTHR30471">
    <property type="entry name" value="DNA REPAIR PROTEIN RADC"/>
    <property type="match status" value="1"/>
</dbReference>
<dbReference type="InterPro" id="IPR025657">
    <property type="entry name" value="RadC_JAB"/>
</dbReference>
<dbReference type="InterPro" id="IPR037518">
    <property type="entry name" value="MPN"/>
</dbReference>
<evidence type="ECO:0000313" key="9">
    <source>
        <dbReference type="EMBL" id="MBC8545463.1"/>
    </source>
</evidence>
<dbReference type="NCBIfam" id="TIGR00608">
    <property type="entry name" value="radc"/>
    <property type="match status" value="1"/>
</dbReference>
<dbReference type="Gene3D" id="1.10.150.20">
    <property type="entry name" value="5' to 3' exonuclease, C-terminal subdomain"/>
    <property type="match status" value="1"/>
</dbReference>
<keyword evidence="4" id="KW-0378">Hydrolase</keyword>
<proteinExistence type="inferred from homology"/>
<evidence type="ECO:0000256" key="4">
    <source>
        <dbReference type="ARBA" id="ARBA00022801"/>
    </source>
</evidence>
<evidence type="ECO:0000256" key="6">
    <source>
        <dbReference type="ARBA" id="ARBA00023049"/>
    </source>
</evidence>
<keyword evidence="10" id="KW-1185">Reference proteome</keyword>
<dbReference type="RefSeq" id="WP_249281616.1">
    <property type="nucleotide sequence ID" value="NZ_JACRST010000001.1"/>
</dbReference>
<dbReference type="SUPFAM" id="SSF47781">
    <property type="entry name" value="RuvA domain 2-like"/>
    <property type="match status" value="1"/>
</dbReference>
<evidence type="ECO:0000256" key="3">
    <source>
        <dbReference type="ARBA" id="ARBA00022723"/>
    </source>
</evidence>
<dbReference type="GO" id="GO:0008237">
    <property type="term" value="F:metallopeptidase activity"/>
    <property type="evidence" value="ECO:0007669"/>
    <property type="project" value="UniProtKB-KW"/>
</dbReference>
<gene>
    <name evidence="9" type="ORF">H8711_00735</name>
</gene>
<dbReference type="Gene3D" id="3.40.140.10">
    <property type="entry name" value="Cytidine Deaminase, domain 2"/>
    <property type="match status" value="1"/>
</dbReference>
<evidence type="ECO:0000256" key="5">
    <source>
        <dbReference type="ARBA" id="ARBA00022833"/>
    </source>
</evidence>
<evidence type="ECO:0000256" key="7">
    <source>
        <dbReference type="RuleBase" id="RU003797"/>
    </source>
</evidence>
<keyword evidence="3" id="KW-0479">Metal-binding</keyword>
<evidence type="ECO:0000313" key="10">
    <source>
        <dbReference type="Proteomes" id="UP000653127"/>
    </source>
</evidence>